<sequence length="234" mass="23958">MAARRSTARDLAQIAIFAALIAALGVPGTLHLAGNAVPITLQTLGVMLAGSLLGARKGALAVATFLALVACGLPLLAGGRGGIQFLTVEPSAGYAWGFLAGAFVIGLLTQQMMPRYRLWFGLVANAVGGVLVVYLIGTLWVWIGTGAALGTALVRNGIYLPGDAFKVVIASVVATQVHRAYPGLIARSRPNAPEVRESLPAAAPAAFPAPTSPPALPTTSGGEQADDIGRTDRR</sequence>
<evidence type="ECO:0000256" key="6">
    <source>
        <dbReference type="ARBA" id="ARBA00022989"/>
    </source>
</evidence>
<evidence type="ECO:0000256" key="8">
    <source>
        <dbReference type="SAM" id="MobiDB-lite"/>
    </source>
</evidence>
<feature type="transmembrane region" description="Helical" evidence="9">
    <location>
        <begin position="60"/>
        <end position="79"/>
    </location>
</feature>
<reference evidence="10" key="1">
    <citation type="submission" date="2024-05" db="EMBL/GenBank/DDBJ databases">
        <authorList>
            <person name="Cai S.Y."/>
            <person name="Jin L.M."/>
            <person name="Li H.R."/>
        </authorList>
    </citation>
    <scope>NUCLEOTIDE SEQUENCE</scope>
    <source>
        <strain evidence="10">A5-74</strain>
    </source>
</reference>
<protein>
    <submittedName>
        <fullName evidence="10">Biotin transporter BioY</fullName>
    </submittedName>
</protein>
<feature type="region of interest" description="Disordered" evidence="8">
    <location>
        <begin position="195"/>
        <end position="234"/>
    </location>
</feature>
<dbReference type="Pfam" id="PF02632">
    <property type="entry name" value="BioY"/>
    <property type="match status" value="1"/>
</dbReference>
<feature type="transmembrane region" description="Helical" evidence="9">
    <location>
        <begin position="91"/>
        <end position="108"/>
    </location>
</feature>
<dbReference type="Gene3D" id="1.10.1760.20">
    <property type="match status" value="1"/>
</dbReference>
<evidence type="ECO:0000313" key="10">
    <source>
        <dbReference type="EMBL" id="XCG63031.1"/>
    </source>
</evidence>
<evidence type="ECO:0000256" key="4">
    <source>
        <dbReference type="ARBA" id="ARBA00022475"/>
    </source>
</evidence>
<keyword evidence="3" id="KW-0813">Transport</keyword>
<keyword evidence="6 9" id="KW-1133">Transmembrane helix</keyword>
<accession>A0AAU8DNU8</accession>
<evidence type="ECO:0000256" key="2">
    <source>
        <dbReference type="ARBA" id="ARBA00010692"/>
    </source>
</evidence>
<evidence type="ECO:0000256" key="7">
    <source>
        <dbReference type="ARBA" id="ARBA00023136"/>
    </source>
</evidence>
<proteinExistence type="inferred from homology"/>
<keyword evidence="4" id="KW-1003">Cell membrane</keyword>
<evidence type="ECO:0000256" key="1">
    <source>
        <dbReference type="ARBA" id="ARBA00004651"/>
    </source>
</evidence>
<evidence type="ECO:0000256" key="5">
    <source>
        <dbReference type="ARBA" id="ARBA00022692"/>
    </source>
</evidence>
<dbReference type="RefSeq" id="WP_353648646.1">
    <property type="nucleotide sequence ID" value="NZ_CP159218.1"/>
</dbReference>
<dbReference type="AlphaFoldDB" id="A0AAU8DNU8"/>
<dbReference type="InterPro" id="IPR003784">
    <property type="entry name" value="BioY"/>
</dbReference>
<dbReference type="EMBL" id="CP159218">
    <property type="protein sequence ID" value="XCG63031.1"/>
    <property type="molecule type" value="Genomic_DNA"/>
</dbReference>
<dbReference type="GO" id="GO:0005886">
    <property type="term" value="C:plasma membrane"/>
    <property type="evidence" value="ECO:0007669"/>
    <property type="project" value="UniProtKB-SubCell"/>
</dbReference>
<organism evidence="10">
    <name type="scientific">Nakamurella sp. A5-74</name>
    <dbReference type="NCBI Taxonomy" id="3158264"/>
    <lineage>
        <taxon>Bacteria</taxon>
        <taxon>Bacillati</taxon>
        <taxon>Actinomycetota</taxon>
        <taxon>Actinomycetes</taxon>
        <taxon>Nakamurellales</taxon>
        <taxon>Nakamurellaceae</taxon>
        <taxon>Nakamurella</taxon>
    </lineage>
</organism>
<keyword evidence="7 9" id="KW-0472">Membrane</keyword>
<dbReference type="PANTHER" id="PTHR34295:SF4">
    <property type="entry name" value="BIOTIN TRANSPORTER BIOY-RELATED"/>
    <property type="match status" value="1"/>
</dbReference>
<feature type="transmembrane region" description="Helical" evidence="9">
    <location>
        <begin position="120"/>
        <end position="143"/>
    </location>
</feature>
<comment type="subcellular location">
    <subcellularLocation>
        <location evidence="1">Cell membrane</location>
        <topology evidence="1">Multi-pass membrane protein</topology>
    </subcellularLocation>
</comment>
<name>A0AAU8DNU8_9ACTN</name>
<comment type="similarity">
    <text evidence="2">Belongs to the BioY family.</text>
</comment>
<keyword evidence="5 9" id="KW-0812">Transmembrane</keyword>
<feature type="compositionally biased region" description="Low complexity" evidence="8">
    <location>
        <begin position="198"/>
        <end position="209"/>
    </location>
</feature>
<evidence type="ECO:0000256" key="9">
    <source>
        <dbReference type="SAM" id="Phobius"/>
    </source>
</evidence>
<dbReference type="PANTHER" id="PTHR34295">
    <property type="entry name" value="BIOTIN TRANSPORTER BIOY"/>
    <property type="match status" value="1"/>
</dbReference>
<evidence type="ECO:0000256" key="3">
    <source>
        <dbReference type="ARBA" id="ARBA00022448"/>
    </source>
</evidence>
<dbReference type="GO" id="GO:0015225">
    <property type="term" value="F:biotin transmembrane transporter activity"/>
    <property type="evidence" value="ECO:0007669"/>
    <property type="project" value="InterPro"/>
</dbReference>
<gene>
    <name evidence="10" type="ORF">ABLG96_17735</name>
</gene>